<dbReference type="SUPFAM" id="SSF48452">
    <property type="entry name" value="TPR-like"/>
    <property type="match status" value="2"/>
</dbReference>
<dbReference type="eggNOG" id="KOG1070">
    <property type="taxonomic scope" value="Eukaryota"/>
</dbReference>
<dbReference type="SMART" id="SM00386">
    <property type="entry name" value="HAT"/>
    <property type="match status" value="4"/>
</dbReference>
<name>G7E4L3_MIXOS</name>
<keyword evidence="3" id="KW-0677">Repeat</keyword>
<dbReference type="OMA" id="EAACIMQ"/>
<feature type="compositionally biased region" description="Basic and acidic residues" evidence="5">
    <location>
        <begin position="51"/>
        <end position="85"/>
    </location>
</feature>
<dbReference type="CDD" id="cd05707">
    <property type="entry name" value="S1_Rrp5_repeat_sc11"/>
    <property type="match status" value="1"/>
</dbReference>
<dbReference type="Gene3D" id="2.40.50.140">
    <property type="entry name" value="Nucleic acid-binding proteins"/>
    <property type="match status" value="6"/>
</dbReference>
<feature type="domain" description="S1 motif" evidence="6">
    <location>
        <begin position="884"/>
        <end position="953"/>
    </location>
</feature>
<dbReference type="InterPro" id="IPR012340">
    <property type="entry name" value="NA-bd_OB-fold"/>
</dbReference>
<comment type="caution">
    <text evidence="7">The sequence shown here is derived from an EMBL/GenBank/DDBJ whole genome shotgun (WGS) entry which is preliminary data.</text>
</comment>
<dbReference type="InterPro" id="IPR057302">
    <property type="entry name" value="Rrp5_S1"/>
</dbReference>
<reference evidence="7 8" key="2">
    <citation type="journal article" date="2012" name="Open Biol.">
        <title>Characteristics of nucleosomes and linker DNA regions on the genome of the basidiomycete Mixia osmundae revealed by mono- and dinucleosome mapping.</title>
        <authorList>
            <person name="Nishida H."/>
            <person name="Kondo S."/>
            <person name="Matsumoto T."/>
            <person name="Suzuki Y."/>
            <person name="Yoshikawa H."/>
            <person name="Taylor T.D."/>
            <person name="Sugiyama J."/>
        </authorList>
    </citation>
    <scope>NUCLEOTIDE SEQUENCE [LARGE SCALE GENOMIC DNA]</scope>
    <source>
        <strain evidence="8">CBS 9802 / IAM 14324 / JCM 22182 / KY 12970</strain>
    </source>
</reference>
<dbReference type="InterPro" id="IPR057301">
    <property type="entry name" value="Rrp5_OB_4th"/>
</dbReference>
<dbReference type="Pfam" id="PF23459">
    <property type="entry name" value="S1_RRP5"/>
    <property type="match status" value="1"/>
</dbReference>
<dbReference type="PROSITE" id="PS50126">
    <property type="entry name" value="S1"/>
    <property type="match status" value="5"/>
</dbReference>
<keyword evidence="4" id="KW-0539">Nucleus</keyword>
<dbReference type="InterPro" id="IPR011990">
    <property type="entry name" value="TPR-like_helical_dom_sf"/>
</dbReference>
<dbReference type="GO" id="GO:0003723">
    <property type="term" value="F:RNA binding"/>
    <property type="evidence" value="ECO:0007669"/>
    <property type="project" value="TreeGrafter"/>
</dbReference>
<dbReference type="GO" id="GO:0032040">
    <property type="term" value="C:small-subunit processome"/>
    <property type="evidence" value="ECO:0007669"/>
    <property type="project" value="TreeGrafter"/>
</dbReference>
<protein>
    <recommendedName>
        <fullName evidence="6">S1 motif domain-containing protein</fullName>
    </recommendedName>
</protein>
<feature type="compositionally biased region" description="Acidic residues" evidence="5">
    <location>
        <begin position="170"/>
        <end position="184"/>
    </location>
</feature>
<dbReference type="CDD" id="cd05697">
    <property type="entry name" value="S1_Rrp5_repeat_hs5"/>
    <property type="match status" value="1"/>
</dbReference>
<evidence type="ECO:0000313" key="8">
    <source>
        <dbReference type="Proteomes" id="UP000009131"/>
    </source>
</evidence>
<feature type="region of interest" description="Disordered" evidence="5">
    <location>
        <begin position="162"/>
        <end position="188"/>
    </location>
</feature>
<feature type="domain" description="S1 motif" evidence="6">
    <location>
        <begin position="792"/>
        <end position="858"/>
    </location>
</feature>
<dbReference type="Pfam" id="PF00575">
    <property type="entry name" value="S1"/>
    <property type="match status" value="3"/>
</dbReference>
<evidence type="ECO:0000313" key="7">
    <source>
        <dbReference type="EMBL" id="GAA97773.1"/>
    </source>
</evidence>
<evidence type="ECO:0000256" key="5">
    <source>
        <dbReference type="SAM" id="MobiDB-lite"/>
    </source>
</evidence>
<feature type="compositionally biased region" description="Basic and acidic residues" evidence="5">
    <location>
        <begin position="93"/>
        <end position="102"/>
    </location>
</feature>
<dbReference type="PANTHER" id="PTHR23270:SF10">
    <property type="entry name" value="PROTEIN RRP5 HOMOLOG"/>
    <property type="match status" value="1"/>
</dbReference>
<evidence type="ECO:0000256" key="2">
    <source>
        <dbReference type="ARBA" id="ARBA00022552"/>
    </source>
</evidence>
<dbReference type="InterPro" id="IPR045209">
    <property type="entry name" value="Rrp5"/>
</dbReference>
<reference evidence="7 8" key="1">
    <citation type="journal article" date="2011" name="J. Gen. Appl. Microbiol.">
        <title>Draft genome sequencing of the enigmatic basidiomycete Mixia osmundae.</title>
        <authorList>
            <person name="Nishida H."/>
            <person name="Nagatsuka Y."/>
            <person name="Sugiyama J."/>
        </authorList>
    </citation>
    <scope>NUCLEOTIDE SEQUENCE [LARGE SCALE GENOMIC DNA]</scope>
    <source>
        <strain evidence="8">CBS 9802 / IAM 14324 / JCM 22182 / KY 12970</strain>
    </source>
</reference>
<dbReference type="RefSeq" id="XP_014570505.1">
    <property type="nucleotide sequence ID" value="XM_014715019.1"/>
</dbReference>
<sequence length="1414" mass="154021">MKRKAATEHGPQAKQPAKLDAQPVASTSSMRMDETDFPRGGGTSLTQMEVKTAKREAIAELDRDEELFARDSKAKRSTDGTDEGKHKKRRRKEKDAAKAVKPDVAKQDTIRVEHLNYKRCTPGTKLLCLVVSVHALELIVSLPNELSGHIPLVNISSGLTAQLASGHPDDESESTDEQDEDDSPDLTQMYEPGQYLIASVVACRSSDVARNTLDPSRRGDEAYRTSRRLELSLDPKPINDDLARSDLTDGLLLPVSVKSVEDNGYVLDLRLKDEMTSFVKFEEAQTSRKLIGGQVITARLIKLASNGRTCTLAIDATRIRAAALATAPTLHGLLPGNQVNAIVSAVIPGRGLNVKFLGFFDGTIDHTHLVIGKEYKEGNKIKARLLWSSAPTLDAARTFALSALPHVLKLAPPLLGDTLLKEAVPIGTFVDSVKVNRTESEHGLACTARLGANECAAFVHISRVSDEHLGTLSAKSGPYCPGTTHRGRVIGLALLDGALQISLQPSVLAQRFLRVSDVVVGEAVKATIKRITSKAMFVSVDGNVDAVVWPLHYSDIKLKHPEKRFKIGDVVKGRIFAADSESSKIVVTLKKSLLASDLPVPQSLADVKPQQAYDAVLSKIMEKALLVDLFGGARAIIPISEAGQGFVDNLAALYKEGQRLQVRIMHVDTSAGRITASLRERDLDGVAALEGLKVGQKTEAVIAALHNDNIVLEIAPSKARGLLSYTAHARQLGVATDELKQRIAVGQLLKDLTVVSKNTQKGIAILSSGSTSTNSSANGISDMLQFESVAVGETYAGKIIGSAPQGLHVQLSRALRALAHWTDVLDDFDAALPAPGTVVSCNIVGKDEAARRVDVSLRPSVMADNAEGSILDPEIISIDELRIGQKIRGFVVNVADSGLFVSVGRSLTARVQIRELFDEYVREWKPRFSVGQLVSGSILKLDPERNQIELSLRSERTAAKSDANALASYQVGQIASCVIKTIERYGAFLRITDTLVSGLCHRSQFPEQGAGWSKGFKIGQSVQARIVEVDTKSKKIGFTLLDVAQEDPDISAILPSAVGEADESDDEDLVVDLGDPAPTAEHIGPNNGHEAVISDISSKPLALIGGFEWSTTQSAPTPALEVDSDEAESTVADDASEEETGSASDGDRNVTSLERELIGSPDSSILWIQYISLLLEARDITQAREVAQRALSTINYREDEERFNVWNAILSMENQYGTPETLETAFKEAVQANEAKRIHLRLAEILTASNKHAQAEELYQRTVKKFSQSSKVWTIFATYLHERRKSSDARELVARSMKSLPQRKHVKTAAKFAQVEFKHGDAERGRTMFEGIIDSYPKRLDLWLVYIDMEARSQNMAAVRFLFDRLLAQKLSTKKAKSVLKKWLSLEKLHGDDASVETVKERAREVAAKLVRAE</sequence>
<dbReference type="InParanoid" id="G7E4L3"/>
<dbReference type="CDD" id="cd00164">
    <property type="entry name" value="S1_like"/>
    <property type="match status" value="1"/>
</dbReference>
<dbReference type="CDD" id="cd05693">
    <property type="entry name" value="S1_Rrp5_repeat_hs1_sc1"/>
    <property type="match status" value="1"/>
</dbReference>
<proteinExistence type="predicted"/>
<evidence type="ECO:0000256" key="3">
    <source>
        <dbReference type="ARBA" id="ARBA00022737"/>
    </source>
</evidence>
<dbReference type="Proteomes" id="UP000009131">
    <property type="component" value="Unassembled WGS sequence"/>
</dbReference>
<feature type="domain" description="S1 motif" evidence="6">
    <location>
        <begin position="610"/>
        <end position="679"/>
    </location>
</feature>
<accession>G7E4L3</accession>
<dbReference type="SMART" id="SM00316">
    <property type="entry name" value="S1"/>
    <property type="match status" value="7"/>
</dbReference>
<dbReference type="FunCoup" id="G7E4L3">
    <property type="interactions" value="519"/>
</dbReference>
<gene>
    <name evidence="7" type="primary">Mo04452</name>
    <name evidence="7" type="ORF">E5Q_04452</name>
</gene>
<dbReference type="Gene3D" id="1.25.40.10">
    <property type="entry name" value="Tetratricopeptide repeat domain"/>
    <property type="match status" value="1"/>
</dbReference>
<feature type="domain" description="S1 motif" evidence="6">
    <location>
        <begin position="521"/>
        <end position="590"/>
    </location>
</feature>
<comment type="subcellular location">
    <subcellularLocation>
        <location evidence="1">Nucleus</location>
        <location evidence="1">Nucleolus</location>
    </subcellularLocation>
</comment>
<evidence type="ECO:0000259" key="6">
    <source>
        <dbReference type="PROSITE" id="PS50126"/>
    </source>
</evidence>
<feature type="region of interest" description="Disordered" evidence="5">
    <location>
        <begin position="1114"/>
        <end position="1149"/>
    </location>
</feature>
<dbReference type="SUPFAM" id="SSF50249">
    <property type="entry name" value="Nucleic acid-binding proteins"/>
    <property type="match status" value="5"/>
</dbReference>
<dbReference type="FunFam" id="2.40.50.140:FF:000103">
    <property type="entry name" value="protein RRP5 homolog"/>
    <property type="match status" value="1"/>
</dbReference>
<dbReference type="PANTHER" id="PTHR23270">
    <property type="entry name" value="PROGRAMMED CELL DEATH PROTEIN 11 PRE-RRNA PROCESSING PROTEIN RRP5"/>
    <property type="match status" value="1"/>
</dbReference>
<keyword evidence="8" id="KW-1185">Reference proteome</keyword>
<keyword evidence="2" id="KW-0698">rRNA processing</keyword>
<dbReference type="OrthoDB" id="412781at2759"/>
<dbReference type="InterPro" id="IPR003107">
    <property type="entry name" value="HAT"/>
</dbReference>
<dbReference type="FunFam" id="2.40.50.140:FF:000155">
    <property type="entry name" value="rRNA biogenesis protein RRP5"/>
    <property type="match status" value="1"/>
</dbReference>
<dbReference type="InterPro" id="IPR003029">
    <property type="entry name" value="S1_domain"/>
</dbReference>
<dbReference type="GO" id="GO:0006364">
    <property type="term" value="P:rRNA processing"/>
    <property type="evidence" value="ECO:0007669"/>
    <property type="project" value="UniProtKB-KW"/>
</dbReference>
<dbReference type="Pfam" id="PF24685">
    <property type="entry name" value="OB_RRP5_4th"/>
    <property type="match status" value="1"/>
</dbReference>
<dbReference type="InterPro" id="IPR048059">
    <property type="entry name" value="Rrp5_S1_rpt_hs1_sc1"/>
</dbReference>
<evidence type="ECO:0000256" key="1">
    <source>
        <dbReference type="ARBA" id="ARBA00004604"/>
    </source>
</evidence>
<organism evidence="7 8">
    <name type="scientific">Mixia osmundae (strain CBS 9802 / IAM 14324 / JCM 22182 / KY 12970)</name>
    <dbReference type="NCBI Taxonomy" id="764103"/>
    <lineage>
        <taxon>Eukaryota</taxon>
        <taxon>Fungi</taxon>
        <taxon>Dikarya</taxon>
        <taxon>Basidiomycota</taxon>
        <taxon>Pucciniomycotina</taxon>
        <taxon>Mixiomycetes</taxon>
        <taxon>Mixiales</taxon>
        <taxon>Mixiaceae</taxon>
        <taxon>Mixia</taxon>
    </lineage>
</organism>
<dbReference type="EMBL" id="BABT02000139">
    <property type="protein sequence ID" value="GAA97773.1"/>
    <property type="molecule type" value="Genomic_DNA"/>
</dbReference>
<evidence type="ECO:0000256" key="4">
    <source>
        <dbReference type="ARBA" id="ARBA00023242"/>
    </source>
</evidence>
<feature type="domain" description="S1 motif" evidence="6">
    <location>
        <begin position="972"/>
        <end position="1041"/>
    </location>
</feature>
<dbReference type="STRING" id="764103.G7E4L3"/>
<dbReference type="HOGENOM" id="CLU_000845_0_1_1"/>
<feature type="region of interest" description="Disordered" evidence="5">
    <location>
        <begin position="1"/>
        <end position="102"/>
    </location>
</feature>